<evidence type="ECO:0000256" key="2">
    <source>
        <dbReference type="ARBA" id="ARBA00022664"/>
    </source>
</evidence>
<evidence type="ECO:0000256" key="1">
    <source>
        <dbReference type="ARBA" id="ARBA00004123"/>
    </source>
</evidence>
<dbReference type="SUPFAM" id="SSF52540">
    <property type="entry name" value="P-loop containing nucleoside triphosphate hydrolases"/>
    <property type="match status" value="1"/>
</dbReference>
<evidence type="ECO:0000259" key="10">
    <source>
        <dbReference type="Pfam" id="PF16575"/>
    </source>
</evidence>
<keyword evidence="5 6" id="KW-0539">Nucleus</keyword>
<dbReference type="Proteomes" id="UP000719412">
    <property type="component" value="Unassembled WGS sequence"/>
</dbReference>
<feature type="compositionally biased region" description="Acidic residues" evidence="7">
    <location>
        <begin position="501"/>
        <end position="520"/>
    </location>
</feature>
<dbReference type="GO" id="GO:0051731">
    <property type="term" value="F:polynucleotide 5'-hydroxyl-kinase activity"/>
    <property type="evidence" value="ECO:0007669"/>
    <property type="project" value="InterPro"/>
</dbReference>
<comment type="subcellular location">
    <subcellularLocation>
        <location evidence="1 6">Nucleus</location>
    </subcellularLocation>
</comment>
<evidence type="ECO:0000259" key="9">
    <source>
        <dbReference type="Pfam" id="PF16573"/>
    </source>
</evidence>
<dbReference type="CDD" id="cd01983">
    <property type="entry name" value="SIMIBI"/>
    <property type="match status" value="1"/>
</dbReference>
<dbReference type="InterPro" id="IPR038238">
    <property type="entry name" value="Clp1_C_sf"/>
</dbReference>
<dbReference type="Pfam" id="PF13516">
    <property type="entry name" value="LRR_6"/>
    <property type="match status" value="2"/>
</dbReference>
<protein>
    <recommendedName>
        <fullName evidence="6">Protein CLP1 homolog</fullName>
    </recommendedName>
</protein>
<dbReference type="Gene3D" id="2.60.120.1030">
    <property type="entry name" value="Clp1, DNA binding domain"/>
    <property type="match status" value="1"/>
</dbReference>
<keyword evidence="12" id="KW-1185">Reference proteome</keyword>
<dbReference type="EMBL" id="JABDTM020028295">
    <property type="protein sequence ID" value="KAH0809164.1"/>
    <property type="molecule type" value="Genomic_DNA"/>
</dbReference>
<dbReference type="FunFam" id="3.80.10.10:FF:001374">
    <property type="entry name" value="RNI-like superfamily protein"/>
    <property type="match status" value="1"/>
</dbReference>
<dbReference type="InterPro" id="IPR032324">
    <property type="entry name" value="Clp1_N"/>
</dbReference>
<dbReference type="InterPro" id="IPR028606">
    <property type="entry name" value="Clp1"/>
</dbReference>
<evidence type="ECO:0000256" key="7">
    <source>
        <dbReference type="SAM" id="MobiDB-lite"/>
    </source>
</evidence>
<dbReference type="SMART" id="SM00368">
    <property type="entry name" value="LRR_RI"/>
    <property type="match status" value="5"/>
</dbReference>
<dbReference type="Gene3D" id="2.40.30.330">
    <property type="entry name" value="Pre-mRNA cleavage complex subunit Clp1, C-terminal domain"/>
    <property type="match status" value="1"/>
</dbReference>
<proteinExistence type="inferred from homology"/>
<keyword evidence="2 6" id="KW-0507">mRNA processing</keyword>
<accession>A0A8J6H6T0</accession>
<dbReference type="AlphaFoldDB" id="A0A8J6H6T0"/>
<keyword evidence="3 6" id="KW-0547">Nucleotide-binding</keyword>
<organism evidence="11 12">
    <name type="scientific">Tenebrio molitor</name>
    <name type="common">Yellow mealworm beetle</name>
    <dbReference type="NCBI Taxonomy" id="7067"/>
    <lineage>
        <taxon>Eukaryota</taxon>
        <taxon>Metazoa</taxon>
        <taxon>Ecdysozoa</taxon>
        <taxon>Arthropoda</taxon>
        <taxon>Hexapoda</taxon>
        <taxon>Insecta</taxon>
        <taxon>Pterygota</taxon>
        <taxon>Neoptera</taxon>
        <taxon>Endopterygota</taxon>
        <taxon>Coleoptera</taxon>
        <taxon>Polyphaga</taxon>
        <taxon>Cucujiformia</taxon>
        <taxon>Tenebrionidae</taxon>
        <taxon>Tenebrio</taxon>
    </lineage>
</organism>
<dbReference type="SUPFAM" id="SSF52047">
    <property type="entry name" value="RNI-like"/>
    <property type="match status" value="1"/>
</dbReference>
<dbReference type="PANTHER" id="PTHR12755:SF6">
    <property type="entry name" value="POLYRIBONUCLEOTIDE 5'-HYDROXYL-KINASE CLP1"/>
    <property type="match status" value="1"/>
</dbReference>
<feature type="region of interest" description="Disordered" evidence="7">
    <location>
        <begin position="399"/>
        <end position="524"/>
    </location>
</feature>
<evidence type="ECO:0000259" key="8">
    <source>
        <dbReference type="Pfam" id="PF06807"/>
    </source>
</evidence>
<feature type="compositionally biased region" description="Basic and acidic residues" evidence="7">
    <location>
        <begin position="425"/>
        <end position="493"/>
    </location>
</feature>
<evidence type="ECO:0000256" key="6">
    <source>
        <dbReference type="HAMAP-Rule" id="MF_03035"/>
    </source>
</evidence>
<dbReference type="InterPro" id="IPR032675">
    <property type="entry name" value="LRR_dom_sf"/>
</dbReference>
<feature type="compositionally biased region" description="Basic residues" evidence="7">
    <location>
        <begin position="1081"/>
        <end position="1099"/>
    </location>
</feature>
<dbReference type="GO" id="GO:0005524">
    <property type="term" value="F:ATP binding"/>
    <property type="evidence" value="ECO:0007669"/>
    <property type="project" value="UniProtKB-UniRule"/>
</dbReference>
<comment type="caution">
    <text evidence="11">The sequence shown here is derived from an EMBL/GenBank/DDBJ whole genome shotgun (WGS) entry which is preliminary data.</text>
</comment>
<feature type="domain" description="Clp1 C-terminal" evidence="8">
    <location>
        <begin position="313"/>
        <end position="391"/>
    </location>
</feature>
<feature type="binding site" evidence="6">
    <location>
        <position position="62"/>
    </location>
    <ligand>
        <name>ATP</name>
        <dbReference type="ChEBI" id="CHEBI:30616"/>
    </ligand>
</feature>
<dbReference type="InterPro" id="IPR038239">
    <property type="entry name" value="Clp1_N_sf"/>
</dbReference>
<keyword evidence="4 6" id="KW-0067">ATP-binding</keyword>
<feature type="region of interest" description="Disordered" evidence="7">
    <location>
        <begin position="1077"/>
        <end position="1099"/>
    </location>
</feature>
<dbReference type="GO" id="GO:0005849">
    <property type="term" value="C:mRNA cleavage factor complex"/>
    <property type="evidence" value="ECO:0007669"/>
    <property type="project" value="InterPro"/>
</dbReference>
<dbReference type="GO" id="GO:0006388">
    <property type="term" value="P:tRNA splicing, via endonucleolytic cleavage and ligation"/>
    <property type="evidence" value="ECO:0007669"/>
    <property type="project" value="TreeGrafter"/>
</dbReference>
<dbReference type="Pfam" id="PF06807">
    <property type="entry name" value="Clp1"/>
    <property type="match status" value="1"/>
</dbReference>
<feature type="domain" description="Clp1 P-loop" evidence="10">
    <location>
        <begin position="121"/>
        <end position="307"/>
    </location>
</feature>
<comment type="function">
    <text evidence="6">Required for endonucleolytic cleavage during polyadenylation-dependent pre-mRNA 3'-end formation.</text>
</comment>
<reference evidence="11" key="2">
    <citation type="submission" date="2021-08" db="EMBL/GenBank/DDBJ databases">
        <authorList>
            <person name="Eriksson T."/>
        </authorList>
    </citation>
    <scope>NUCLEOTIDE SEQUENCE</scope>
    <source>
        <strain evidence="11">Stoneville</strain>
        <tissue evidence="11">Whole head</tissue>
    </source>
</reference>
<sequence>MALHEDKKIQSQEFKLDQDNELRFEVESKNEKVFLTLKSGKAEVFGTELVKGKTYDFTSGAKVAVYTWHGCTIEVKGKTDVSYIAKETPMVMYSNCHAALEFMRIEAEKENKKGPTTMVVGPNDVGKSTVCRILLNYAVRMGRRPIFVDLDVGQGQISIPGTIGALLIERPAAIDEGFSQEAPLVYHTGHKSPQTNVALYSMLVTQLSNTVKDRLEVNKKTRASGVIINTCGWIKGTGYKQILHSAKAFEVDVILVLDQERLYNELVRDMPNFVKVVFLQKSGGVVERSKSVRSEARDQRIREYFYGTPKNSMYPHSFDVKWSEIKIYKIGAPALPDSCLPLGMKAEDHLTKLVAVTPNPGILHHLLAVSFSEGDDDEIISSHMAGFVCVKVDFGGDAAPGNENKPDEELQVGQTTDEQAPGEVVESKENQQEEEKKSEQEEKRSQQEEEKRSQHEEEKRSQHEEEKRSQHEEEKRSQHEETKTEEQVEELKADQQLPTEEVQDAEDAEEEAQKEDEESAEQAKKFEQLKKVFETQTVDDDDRLTQTEQVADAEILPPEPAPDTQSIQPEDFMNMNLTLLRTLSSDYFLNKHSPSFKCLEQYLCSRSDLRLTLNFFPPLPDPGLDEALNFIPPEEEPDPDGGDKYIKMCKDLTIVPISRVVNSLATDTLNLKYYGLTLKQMRGIADALKVNSNIKYLIFEDNWMSPEATGLIGDILRENNSIRVLNLRECRIGEQDHISGAERLCEGLSSTQFLQELDLSFNSLGDKGLKILQPSLIENTSIKKLNISHNNLTEDSGATLEQVLLENKALEELDLSWNGFYTGPGEHPCPNLIFHKLIELQGNKRLCNGLQKNELISWLNLAWNGIGTGLAMRPITKYLRKTKVLEFLDLSWNRITQRALRLLRSALIRNKSLNQVRLGNNIYTPDEAYFLATLFTKAKNELAYLDLEDMCVNKDFLQVKSKVRKTGKVVTHGHVLSNYEIYGPDINKLLFQRCRYLAMKPKKKKKKKDFGHFVLSLPDKPVTWPEFQELLKKKKIKKIDKDLLNELMSRFPAKNKKVDCVGMKSAYMNLYPDTVLPEEKKKKKKKKRRKGKKGKKKKK</sequence>
<feature type="binding site" evidence="6">
    <location>
        <begin position="124"/>
        <end position="129"/>
    </location>
    <ligand>
        <name>ATP</name>
        <dbReference type="ChEBI" id="CHEBI:30616"/>
    </ligand>
</feature>
<dbReference type="PANTHER" id="PTHR12755">
    <property type="entry name" value="CLEAVAGE/POLYADENYLATION FACTOR IA SUBUNIT CLP1P"/>
    <property type="match status" value="1"/>
</dbReference>
<evidence type="ECO:0000313" key="12">
    <source>
        <dbReference type="Proteomes" id="UP000719412"/>
    </source>
</evidence>
<gene>
    <name evidence="11" type="ORF">GEV33_013625</name>
</gene>
<evidence type="ECO:0000256" key="3">
    <source>
        <dbReference type="ARBA" id="ARBA00022741"/>
    </source>
</evidence>
<dbReference type="GO" id="GO:0031124">
    <property type="term" value="P:mRNA 3'-end processing"/>
    <property type="evidence" value="ECO:0007669"/>
    <property type="project" value="UniProtKB-UniRule"/>
</dbReference>
<dbReference type="Gene3D" id="3.80.10.10">
    <property type="entry name" value="Ribonuclease Inhibitor"/>
    <property type="match status" value="1"/>
</dbReference>
<dbReference type="InterPro" id="IPR027417">
    <property type="entry name" value="P-loop_NTPase"/>
</dbReference>
<dbReference type="InterPro" id="IPR032319">
    <property type="entry name" value="CLP1_P"/>
</dbReference>
<dbReference type="CDD" id="cd22265">
    <property type="entry name" value="UDM1_RNF168"/>
    <property type="match status" value="1"/>
</dbReference>
<feature type="domain" description="Clp1 N-terminal" evidence="9">
    <location>
        <begin position="15"/>
        <end position="107"/>
    </location>
</feature>
<dbReference type="Pfam" id="PF16575">
    <property type="entry name" value="CLP1_P"/>
    <property type="match status" value="1"/>
</dbReference>
<name>A0A8J6H6T0_TENMO</name>
<comment type="similarity">
    <text evidence="6">Belongs to the Clp1 family. Clp1 subfamily.</text>
</comment>
<feature type="binding site" evidence="6">
    <location>
        <position position="21"/>
    </location>
    <ligand>
        <name>ATP</name>
        <dbReference type="ChEBI" id="CHEBI:30616"/>
    </ligand>
</feature>
<evidence type="ECO:0000313" key="11">
    <source>
        <dbReference type="EMBL" id="KAH0809164.1"/>
    </source>
</evidence>
<reference evidence="11" key="1">
    <citation type="journal article" date="2020" name="J Insects Food Feed">
        <title>The yellow mealworm (Tenebrio molitor) genome: a resource for the emerging insects as food and feed industry.</title>
        <authorList>
            <person name="Eriksson T."/>
            <person name="Andere A."/>
            <person name="Kelstrup H."/>
            <person name="Emery V."/>
            <person name="Picard C."/>
        </authorList>
    </citation>
    <scope>NUCLEOTIDE SEQUENCE</scope>
    <source>
        <strain evidence="11">Stoneville</strain>
        <tissue evidence="11">Whole head</tissue>
    </source>
</reference>
<dbReference type="Gene3D" id="3.40.50.300">
    <property type="entry name" value="P-loop containing nucleotide triphosphate hydrolases"/>
    <property type="match status" value="1"/>
</dbReference>
<dbReference type="Pfam" id="PF16573">
    <property type="entry name" value="CLP1_N"/>
    <property type="match status" value="1"/>
</dbReference>
<dbReference type="FunFam" id="3.40.50.300:FF:000454">
    <property type="entry name" value="Protein CLP1 homolog"/>
    <property type="match status" value="1"/>
</dbReference>
<dbReference type="FunFam" id="2.60.120.1030:FF:000007">
    <property type="entry name" value="Protein CLP1 homolog"/>
    <property type="match status" value="1"/>
</dbReference>
<dbReference type="InterPro" id="IPR010655">
    <property type="entry name" value="Clp1_C"/>
</dbReference>
<evidence type="ECO:0000256" key="5">
    <source>
        <dbReference type="ARBA" id="ARBA00023242"/>
    </source>
</evidence>
<dbReference type="InterPro" id="IPR045116">
    <property type="entry name" value="Clp1/Grc3"/>
</dbReference>
<evidence type="ECO:0000256" key="4">
    <source>
        <dbReference type="ARBA" id="ARBA00022840"/>
    </source>
</evidence>
<dbReference type="HAMAP" id="MF_03035">
    <property type="entry name" value="Clp1"/>
    <property type="match status" value="1"/>
</dbReference>
<dbReference type="InterPro" id="IPR001611">
    <property type="entry name" value="Leu-rich_rpt"/>
</dbReference>